<sequence>MSPTSVSFIVPVYNVLRYLDECVSSLVDASREGDEIILVDDGSTDASGARCDEWQRRLPSLISVIHQANGGLSAARNRGLASARNPYIYFLDSDDILCSEHFDLIRAELASHSPDMLTCDALIWVDGAPPSQAKRVTHSLTPGPNADLRAVLQATFKDDFLATASRVYRADLLRSVGPDLFPPGKCYEDNATIPRLLLRAHHVVYLPTPIYRYRIRSGSITQSHSMNRCMDQAASLHGVLSDLQQFGAPTSVVAACNALAFKHLIMAVRNASRIVPPRAKAVTKVMDKGLSGLTLKGAALLDALCTAPAGNRLVRHARGMLDHRTRYVAGRLLAGYWQWFRLKLNRR</sequence>
<protein>
    <recommendedName>
        <fullName evidence="3">Glycosyltransferase 2-like domain-containing protein</fullName>
    </recommendedName>
</protein>
<dbReference type="InterPro" id="IPR001173">
    <property type="entry name" value="Glyco_trans_2-like"/>
</dbReference>
<evidence type="ECO:0000313" key="4">
    <source>
        <dbReference type="EMBL" id="AWI54367.1"/>
    </source>
</evidence>
<dbReference type="Proteomes" id="UP000244892">
    <property type="component" value="Chromosome"/>
</dbReference>
<dbReference type="KEGG" id="aon:DEH84_13745"/>
<name>A0A2U8FU35_9BURK</name>
<keyword evidence="2" id="KW-0808">Transferase</keyword>
<evidence type="ECO:0000256" key="1">
    <source>
        <dbReference type="ARBA" id="ARBA00022676"/>
    </source>
</evidence>
<dbReference type="InterPro" id="IPR029044">
    <property type="entry name" value="Nucleotide-diphossugar_trans"/>
</dbReference>
<keyword evidence="5" id="KW-1185">Reference proteome</keyword>
<dbReference type="SUPFAM" id="SSF53448">
    <property type="entry name" value="Nucleotide-diphospho-sugar transferases"/>
    <property type="match status" value="1"/>
</dbReference>
<evidence type="ECO:0000313" key="5">
    <source>
        <dbReference type="Proteomes" id="UP000244892"/>
    </source>
</evidence>
<evidence type="ECO:0000259" key="3">
    <source>
        <dbReference type="Pfam" id="PF00535"/>
    </source>
</evidence>
<dbReference type="PANTHER" id="PTHR22916:SF51">
    <property type="entry name" value="GLYCOSYLTRANSFERASE EPSH-RELATED"/>
    <property type="match status" value="1"/>
</dbReference>
<dbReference type="EMBL" id="CP029210">
    <property type="protein sequence ID" value="AWI54367.1"/>
    <property type="molecule type" value="Genomic_DNA"/>
</dbReference>
<keyword evidence="1" id="KW-0328">Glycosyltransferase</keyword>
<dbReference type="Pfam" id="PF00535">
    <property type="entry name" value="Glycos_transf_2"/>
    <property type="match status" value="1"/>
</dbReference>
<dbReference type="CDD" id="cd00761">
    <property type="entry name" value="Glyco_tranf_GTA_type"/>
    <property type="match status" value="1"/>
</dbReference>
<reference evidence="4 5" key="1">
    <citation type="submission" date="2018-05" db="EMBL/GenBank/DDBJ databases">
        <title>complete genome sequence of Aquabacterium olei NBRC 110486.</title>
        <authorList>
            <person name="Tang B."/>
            <person name="Chang J."/>
            <person name="Zhang L."/>
            <person name="Yang H."/>
        </authorList>
    </citation>
    <scope>NUCLEOTIDE SEQUENCE [LARGE SCALE GENOMIC DNA]</scope>
    <source>
        <strain evidence="4 5">NBRC 110486</strain>
    </source>
</reference>
<accession>A0A2U8FU35</accession>
<feature type="domain" description="Glycosyltransferase 2-like" evidence="3">
    <location>
        <begin position="7"/>
        <end position="116"/>
    </location>
</feature>
<organism evidence="4 5">
    <name type="scientific">Aquabacterium olei</name>
    <dbReference type="NCBI Taxonomy" id="1296669"/>
    <lineage>
        <taxon>Bacteria</taxon>
        <taxon>Pseudomonadati</taxon>
        <taxon>Pseudomonadota</taxon>
        <taxon>Betaproteobacteria</taxon>
        <taxon>Burkholderiales</taxon>
        <taxon>Aquabacterium</taxon>
    </lineage>
</organism>
<gene>
    <name evidence="4" type="ORF">DEH84_13745</name>
</gene>
<evidence type="ECO:0000256" key="2">
    <source>
        <dbReference type="ARBA" id="ARBA00022679"/>
    </source>
</evidence>
<dbReference type="AlphaFoldDB" id="A0A2U8FU35"/>
<dbReference type="GO" id="GO:0016758">
    <property type="term" value="F:hexosyltransferase activity"/>
    <property type="evidence" value="ECO:0007669"/>
    <property type="project" value="UniProtKB-ARBA"/>
</dbReference>
<dbReference type="PANTHER" id="PTHR22916">
    <property type="entry name" value="GLYCOSYLTRANSFERASE"/>
    <property type="match status" value="1"/>
</dbReference>
<dbReference type="Gene3D" id="3.90.550.10">
    <property type="entry name" value="Spore Coat Polysaccharide Biosynthesis Protein SpsA, Chain A"/>
    <property type="match status" value="1"/>
</dbReference>
<proteinExistence type="predicted"/>